<dbReference type="FunFam" id="2.40.420.20:FF:000001">
    <property type="entry name" value="Efflux RND transporter periplasmic adaptor subunit"/>
    <property type="match status" value="1"/>
</dbReference>
<keyword evidence="4" id="KW-0732">Signal</keyword>
<name>A0A147ITT6_9SPHN</name>
<dbReference type="PANTHER" id="PTHR30158:SF3">
    <property type="entry name" value="MULTIDRUG EFFLUX PUMP SUBUNIT ACRA-RELATED"/>
    <property type="match status" value="1"/>
</dbReference>
<evidence type="ECO:0000259" key="5">
    <source>
        <dbReference type="Pfam" id="PF25876"/>
    </source>
</evidence>
<dbReference type="GO" id="GO:0046677">
    <property type="term" value="P:response to antibiotic"/>
    <property type="evidence" value="ECO:0007669"/>
    <property type="project" value="TreeGrafter"/>
</dbReference>
<comment type="similarity">
    <text evidence="2">Belongs to the membrane fusion protein (MFP) (TC 8.A.1) family.</text>
</comment>
<dbReference type="NCBIfam" id="TIGR01730">
    <property type="entry name" value="RND_mfp"/>
    <property type="match status" value="1"/>
</dbReference>
<dbReference type="InterPro" id="IPR058626">
    <property type="entry name" value="MdtA-like_b-barrel"/>
</dbReference>
<feature type="chain" id="PRO_5007548928" evidence="4">
    <location>
        <begin position="27"/>
        <end position="403"/>
    </location>
</feature>
<dbReference type="PANTHER" id="PTHR30158">
    <property type="entry name" value="ACRA/E-RELATED COMPONENT OF DRUG EFFLUX TRANSPORTER"/>
    <property type="match status" value="1"/>
</dbReference>
<feature type="region of interest" description="Disordered" evidence="3">
    <location>
        <begin position="375"/>
        <end position="403"/>
    </location>
</feature>
<evidence type="ECO:0000256" key="3">
    <source>
        <dbReference type="SAM" id="MobiDB-lite"/>
    </source>
</evidence>
<dbReference type="Gene3D" id="2.40.30.170">
    <property type="match status" value="1"/>
</dbReference>
<dbReference type="Proteomes" id="UP000073923">
    <property type="component" value="Unassembled WGS sequence"/>
</dbReference>
<dbReference type="InterPro" id="IPR058624">
    <property type="entry name" value="MdtA-like_HH"/>
</dbReference>
<evidence type="ECO:0000313" key="9">
    <source>
        <dbReference type="EMBL" id="KTT98917.1"/>
    </source>
</evidence>
<feature type="signal peptide" evidence="4">
    <location>
        <begin position="1"/>
        <end position="26"/>
    </location>
</feature>
<dbReference type="Pfam" id="PF25944">
    <property type="entry name" value="Beta-barrel_RND"/>
    <property type="match status" value="1"/>
</dbReference>
<comment type="subcellular location">
    <subcellularLocation>
        <location evidence="1">Cell envelope</location>
    </subcellularLocation>
</comment>
<evidence type="ECO:0000313" key="10">
    <source>
        <dbReference type="Proteomes" id="UP000073923"/>
    </source>
</evidence>
<evidence type="ECO:0000259" key="8">
    <source>
        <dbReference type="Pfam" id="PF25967"/>
    </source>
</evidence>
<dbReference type="AlphaFoldDB" id="A0A147ITT6"/>
<dbReference type="Pfam" id="PF25876">
    <property type="entry name" value="HH_MFP_RND"/>
    <property type="match status" value="1"/>
</dbReference>
<dbReference type="Gene3D" id="2.40.420.20">
    <property type="match status" value="1"/>
</dbReference>
<dbReference type="SUPFAM" id="SSF111369">
    <property type="entry name" value="HlyD-like secretion proteins"/>
    <property type="match status" value="1"/>
</dbReference>
<dbReference type="GO" id="GO:0022857">
    <property type="term" value="F:transmembrane transporter activity"/>
    <property type="evidence" value="ECO:0007669"/>
    <property type="project" value="InterPro"/>
</dbReference>
<feature type="domain" description="Multidrug resistance protein MdtA-like C-terminal permuted SH3" evidence="8">
    <location>
        <begin position="310"/>
        <end position="371"/>
    </location>
</feature>
<protein>
    <submittedName>
        <fullName evidence="9">Multidrug transporter</fullName>
    </submittedName>
</protein>
<dbReference type="EMBL" id="LDTF01000036">
    <property type="protein sequence ID" value="KTT98917.1"/>
    <property type="molecule type" value="Genomic_DNA"/>
</dbReference>
<feature type="domain" description="Multidrug resistance protein MdtA-like alpha-helical hairpin" evidence="5">
    <location>
        <begin position="110"/>
        <end position="179"/>
    </location>
</feature>
<evidence type="ECO:0000256" key="2">
    <source>
        <dbReference type="ARBA" id="ARBA00009477"/>
    </source>
</evidence>
<evidence type="ECO:0000256" key="1">
    <source>
        <dbReference type="ARBA" id="ARBA00004196"/>
    </source>
</evidence>
<dbReference type="Gene3D" id="1.10.287.470">
    <property type="entry name" value="Helix hairpin bin"/>
    <property type="match status" value="1"/>
</dbReference>
<dbReference type="GO" id="GO:0030313">
    <property type="term" value="C:cell envelope"/>
    <property type="evidence" value="ECO:0007669"/>
    <property type="project" value="UniProtKB-SubCell"/>
</dbReference>
<evidence type="ECO:0000256" key="4">
    <source>
        <dbReference type="SAM" id="SignalP"/>
    </source>
</evidence>
<dbReference type="InterPro" id="IPR006143">
    <property type="entry name" value="RND_pump_MFP"/>
</dbReference>
<evidence type="ECO:0000259" key="6">
    <source>
        <dbReference type="Pfam" id="PF25917"/>
    </source>
</evidence>
<organism evidence="9 10">
    <name type="scientific">Sphingomonas yabuuchiae</name>
    <dbReference type="NCBI Taxonomy" id="172044"/>
    <lineage>
        <taxon>Bacteria</taxon>
        <taxon>Pseudomonadati</taxon>
        <taxon>Pseudomonadota</taxon>
        <taxon>Alphaproteobacteria</taxon>
        <taxon>Sphingomonadales</taxon>
        <taxon>Sphingomonadaceae</taxon>
        <taxon>Sphingomonas</taxon>
    </lineage>
</organism>
<reference evidence="9 10" key="1">
    <citation type="journal article" date="2016" name="Front. Microbiol.">
        <title>Genomic Resource of Rice Seed Associated Bacteria.</title>
        <authorList>
            <person name="Midha S."/>
            <person name="Bansal K."/>
            <person name="Sharma S."/>
            <person name="Kumar N."/>
            <person name="Patil P.P."/>
            <person name="Chaudhry V."/>
            <person name="Patil P.B."/>
        </authorList>
    </citation>
    <scope>NUCLEOTIDE SEQUENCE [LARGE SCALE GENOMIC DNA]</scope>
    <source>
        <strain evidence="9 10">NS355</strain>
    </source>
</reference>
<dbReference type="InterPro" id="IPR058627">
    <property type="entry name" value="MdtA-like_C"/>
</dbReference>
<feature type="compositionally biased region" description="Low complexity" evidence="3">
    <location>
        <begin position="388"/>
        <end position="403"/>
    </location>
</feature>
<evidence type="ECO:0000259" key="7">
    <source>
        <dbReference type="Pfam" id="PF25944"/>
    </source>
</evidence>
<proteinExistence type="inferred from homology"/>
<dbReference type="InterPro" id="IPR058625">
    <property type="entry name" value="MdtA-like_BSH"/>
</dbReference>
<dbReference type="Pfam" id="PF25917">
    <property type="entry name" value="BSH_RND"/>
    <property type="match status" value="1"/>
</dbReference>
<dbReference type="GO" id="GO:0005886">
    <property type="term" value="C:plasma membrane"/>
    <property type="evidence" value="ECO:0007669"/>
    <property type="project" value="TreeGrafter"/>
</dbReference>
<gene>
    <name evidence="9" type="ORF">NS355_08375</name>
</gene>
<accession>A0A147ITT6</accession>
<dbReference type="Gene3D" id="2.40.50.100">
    <property type="match status" value="1"/>
</dbReference>
<dbReference type="Pfam" id="PF25967">
    <property type="entry name" value="RND-MFP_C"/>
    <property type="match status" value="1"/>
</dbReference>
<sequence>MYFWEFHGVSKFTVLGSSLAMALALAACGQEASQQQQAAPPPPLVTAITVQSAAVPNIIELPGRIEAIRTAEVRARTDGIVEARLYREGTDVAEGQPLFRIDQRDYRAQVQQAQAALARAEAARVNAASIVRRYQPLVSERAVSAQEFDAAQSTLRQADASVADARAALSRAQLQLSYTIVRAPIAGRVGRAQVTEGALVSATQATPLTQVDQLSPIYAVFTQSSAALSELIQQARSGGLALPDLSHITVRLTLEDGSEYGPTGQLDFAGQTVDPTTGSQQLRARFPNPTRALLPGQFVRAHVNAGTIRNGISVPQRAVQLSNQAASVMVVDAAGTVQARPVTLGGQVGSNWVILSGLKPGEKVITEGWQKVQPGQKVRIGQPGQAGGAQAQGQPGGQPAAGR</sequence>
<feature type="domain" description="Multidrug resistance protein MdtA-like barrel-sandwich hybrid" evidence="6">
    <location>
        <begin position="69"/>
        <end position="208"/>
    </location>
</feature>
<dbReference type="PATRIC" id="fig|172044.3.peg.1468"/>
<comment type="caution">
    <text evidence="9">The sequence shown here is derived from an EMBL/GenBank/DDBJ whole genome shotgun (WGS) entry which is preliminary data.</text>
</comment>
<feature type="domain" description="Multidrug resistance protein MdtA-like beta-barrel" evidence="7">
    <location>
        <begin position="216"/>
        <end position="306"/>
    </location>
</feature>